<feature type="compositionally biased region" description="Basic residues" evidence="2">
    <location>
        <begin position="32"/>
        <end position="46"/>
    </location>
</feature>
<dbReference type="EMBL" id="CAMPGE010020364">
    <property type="protein sequence ID" value="CAI2378617.1"/>
    <property type="molecule type" value="Genomic_DNA"/>
</dbReference>
<proteinExistence type="predicted"/>
<dbReference type="InterPro" id="IPR040453">
    <property type="entry name" value="Mnd1_HTH"/>
</dbReference>
<organism evidence="4 5">
    <name type="scientific">Euplotes crassus</name>
    <dbReference type="NCBI Taxonomy" id="5936"/>
    <lineage>
        <taxon>Eukaryota</taxon>
        <taxon>Sar</taxon>
        <taxon>Alveolata</taxon>
        <taxon>Ciliophora</taxon>
        <taxon>Intramacronucleata</taxon>
        <taxon>Spirotrichea</taxon>
        <taxon>Hypotrichia</taxon>
        <taxon>Euplotida</taxon>
        <taxon>Euplotidae</taxon>
        <taxon>Moneuplotes</taxon>
    </lineage>
</organism>
<keyword evidence="1" id="KW-0175">Coiled coil</keyword>
<evidence type="ECO:0000259" key="3">
    <source>
        <dbReference type="Pfam" id="PF03962"/>
    </source>
</evidence>
<evidence type="ECO:0000256" key="2">
    <source>
        <dbReference type="SAM" id="MobiDB-lite"/>
    </source>
</evidence>
<feature type="compositionally biased region" description="Basic and acidic residues" evidence="2">
    <location>
        <begin position="1"/>
        <end position="31"/>
    </location>
</feature>
<dbReference type="AlphaFoldDB" id="A0AAD1XUD4"/>
<protein>
    <recommendedName>
        <fullName evidence="3">Mnd1 HTH domain-containing protein</fullName>
    </recommendedName>
</protein>
<reference evidence="4" key="1">
    <citation type="submission" date="2023-07" db="EMBL/GenBank/DDBJ databases">
        <authorList>
            <consortium name="AG Swart"/>
            <person name="Singh M."/>
            <person name="Singh A."/>
            <person name="Seah K."/>
            <person name="Emmerich C."/>
        </authorList>
    </citation>
    <scope>NUCLEOTIDE SEQUENCE</scope>
    <source>
        <strain evidence="4">DP1</strain>
    </source>
</reference>
<dbReference type="Proteomes" id="UP001295684">
    <property type="component" value="Unassembled WGS sequence"/>
</dbReference>
<evidence type="ECO:0000256" key="1">
    <source>
        <dbReference type="SAM" id="Coils"/>
    </source>
</evidence>
<feature type="region of interest" description="Disordered" evidence="2">
    <location>
        <begin position="1"/>
        <end position="47"/>
    </location>
</feature>
<comment type="caution">
    <text evidence="4">The sequence shown here is derived from an EMBL/GenBank/DDBJ whole genome shotgun (WGS) entry which is preliminary data.</text>
</comment>
<dbReference type="Pfam" id="PF03962">
    <property type="entry name" value="Mnd1"/>
    <property type="match status" value="1"/>
</dbReference>
<feature type="domain" description="Mnd1 HTH" evidence="3">
    <location>
        <begin position="56"/>
        <end position="114"/>
    </location>
</feature>
<gene>
    <name evidence="4" type="ORF">ECRASSUSDP1_LOCUS20015</name>
</gene>
<name>A0AAD1XUD4_EUPCR</name>
<keyword evidence="5" id="KW-1185">Reference proteome</keyword>
<feature type="coiled-coil region" evidence="1">
    <location>
        <begin position="121"/>
        <end position="180"/>
    </location>
</feature>
<evidence type="ECO:0000313" key="4">
    <source>
        <dbReference type="EMBL" id="CAI2378617.1"/>
    </source>
</evidence>
<evidence type="ECO:0000313" key="5">
    <source>
        <dbReference type="Proteomes" id="UP001295684"/>
    </source>
</evidence>
<accession>A0AAD1XUD4</accession>
<sequence length="246" mass="29220">MAKKTKEEKQKEKEEKARKKEEREKKKEEKAKKKAEKPKKKGKKKGMSVEEKSKIILNIYYEKREPLNLKEIEKFASKRGVVYQSIKDVNQQLVYDNYICSDRIGSSTYFWAFPSEGFNVRRKLIEEFDEKKNTAKQEIQKAEQSLQAETEARVDTYNDREEKMNLVANLKEEISEKMQKLTLYDRCDDAKIQQLKNSIYVSREACNRWCDNLYILKEWMLASRRDVSLKELSVHFPGLKSMSFLT</sequence>